<dbReference type="EMBL" id="BAABME010016030">
    <property type="protein sequence ID" value="GAA0144122.1"/>
    <property type="molecule type" value="Genomic_DNA"/>
</dbReference>
<name>A0AAV3NZ41_LITER</name>
<keyword evidence="3" id="KW-1185">Reference proteome</keyword>
<organism evidence="2 3">
    <name type="scientific">Lithospermum erythrorhizon</name>
    <name type="common">Purple gromwell</name>
    <name type="synonym">Lithospermum officinale var. erythrorhizon</name>
    <dbReference type="NCBI Taxonomy" id="34254"/>
    <lineage>
        <taxon>Eukaryota</taxon>
        <taxon>Viridiplantae</taxon>
        <taxon>Streptophyta</taxon>
        <taxon>Embryophyta</taxon>
        <taxon>Tracheophyta</taxon>
        <taxon>Spermatophyta</taxon>
        <taxon>Magnoliopsida</taxon>
        <taxon>eudicotyledons</taxon>
        <taxon>Gunneridae</taxon>
        <taxon>Pentapetalae</taxon>
        <taxon>asterids</taxon>
        <taxon>lamiids</taxon>
        <taxon>Boraginales</taxon>
        <taxon>Boraginaceae</taxon>
        <taxon>Boraginoideae</taxon>
        <taxon>Lithospermeae</taxon>
        <taxon>Lithospermum</taxon>
    </lineage>
</organism>
<dbReference type="SUPFAM" id="SSF51445">
    <property type="entry name" value="(Trans)glycosidases"/>
    <property type="match status" value="1"/>
</dbReference>
<protein>
    <recommendedName>
        <fullName evidence="4">Glucan endo-1,3-beta-D-glucosidase</fullName>
    </recommendedName>
</protein>
<dbReference type="Gene3D" id="3.20.20.80">
    <property type="entry name" value="Glycosidases"/>
    <property type="match status" value="1"/>
</dbReference>
<comment type="caution">
    <text evidence="2">The sequence shown here is derived from an EMBL/GenBank/DDBJ whole genome shotgun (WGS) entry which is preliminary data.</text>
</comment>
<evidence type="ECO:0000313" key="2">
    <source>
        <dbReference type="EMBL" id="GAA0144122.1"/>
    </source>
</evidence>
<dbReference type="InterPro" id="IPR017853">
    <property type="entry name" value="GH"/>
</dbReference>
<reference evidence="2 3" key="1">
    <citation type="submission" date="2024-01" db="EMBL/GenBank/DDBJ databases">
        <title>The complete chloroplast genome sequence of Lithospermum erythrorhizon: insights into the phylogenetic relationship among Boraginaceae species and the maternal lineages of purple gromwells.</title>
        <authorList>
            <person name="Okada T."/>
            <person name="Watanabe K."/>
        </authorList>
    </citation>
    <scope>NUCLEOTIDE SEQUENCE [LARGE SCALE GENOMIC DNA]</scope>
</reference>
<gene>
    <name evidence="2" type="ORF">LIER_35873</name>
</gene>
<sequence length="85" mass="9648">MEHTDIQVKVSETGWPSKGDTNEVGATPENAGLYQLERTYNLSIQEVIDLQMEWALNEHFDEDTTTVILPLLDLTNVIHTKYSAQ</sequence>
<evidence type="ECO:0000313" key="3">
    <source>
        <dbReference type="Proteomes" id="UP001454036"/>
    </source>
</evidence>
<accession>A0AAV3NZ41</accession>
<evidence type="ECO:0000256" key="1">
    <source>
        <dbReference type="SAM" id="MobiDB-lite"/>
    </source>
</evidence>
<feature type="region of interest" description="Disordered" evidence="1">
    <location>
        <begin position="1"/>
        <end position="28"/>
    </location>
</feature>
<proteinExistence type="predicted"/>
<dbReference type="Proteomes" id="UP001454036">
    <property type="component" value="Unassembled WGS sequence"/>
</dbReference>
<evidence type="ECO:0008006" key="4">
    <source>
        <dbReference type="Google" id="ProtNLM"/>
    </source>
</evidence>
<dbReference type="AlphaFoldDB" id="A0AAV3NZ41"/>